<dbReference type="InterPro" id="IPR005084">
    <property type="entry name" value="CBM6"/>
</dbReference>
<dbReference type="Gene3D" id="3.20.20.80">
    <property type="entry name" value="Glycosidases"/>
    <property type="match status" value="1"/>
</dbReference>
<evidence type="ECO:0000313" key="5">
    <source>
        <dbReference type="EMBL" id="CCH55304.1"/>
    </source>
</evidence>
<dbReference type="eggNOG" id="COG4124">
    <property type="taxonomic scope" value="Bacteria"/>
</dbReference>
<keyword evidence="2 3" id="KW-0326">Glycosidase</keyword>
<evidence type="ECO:0000256" key="3">
    <source>
        <dbReference type="RuleBase" id="RU361153"/>
    </source>
</evidence>
<dbReference type="PROSITE" id="PS51175">
    <property type="entry name" value="CBM6"/>
    <property type="match status" value="1"/>
</dbReference>
<dbReference type="EMBL" id="CAIT01000009">
    <property type="protein sequence ID" value="CCH55304.1"/>
    <property type="molecule type" value="Genomic_DNA"/>
</dbReference>
<dbReference type="Proteomes" id="UP000009309">
    <property type="component" value="Unassembled WGS sequence"/>
</dbReference>
<proteinExistence type="inferred from homology"/>
<dbReference type="Pfam" id="PF18962">
    <property type="entry name" value="Por_Secre_tail"/>
    <property type="match status" value="1"/>
</dbReference>
<evidence type="ECO:0000256" key="1">
    <source>
        <dbReference type="ARBA" id="ARBA00022801"/>
    </source>
</evidence>
<dbReference type="InterPro" id="IPR017853">
    <property type="entry name" value="GH"/>
</dbReference>
<evidence type="ECO:0000256" key="2">
    <source>
        <dbReference type="ARBA" id="ARBA00023295"/>
    </source>
</evidence>
<dbReference type="STRING" id="1185876.BN8_04554"/>
<dbReference type="SUPFAM" id="SSF51445">
    <property type="entry name" value="(Trans)glycosidases"/>
    <property type="match status" value="1"/>
</dbReference>
<dbReference type="OrthoDB" id="9800925at2"/>
<protein>
    <submittedName>
        <fullName evidence="5">Putative secreted beta-mannosidase</fullName>
        <ecNumber evidence="5">3.2.1.78</ecNumber>
    </submittedName>
</protein>
<dbReference type="CDD" id="cd04086">
    <property type="entry name" value="CBM35_mannanase-like"/>
    <property type="match status" value="1"/>
</dbReference>
<evidence type="ECO:0000313" key="6">
    <source>
        <dbReference type="Proteomes" id="UP000009309"/>
    </source>
</evidence>
<dbReference type="EC" id="3.2.1.78" evidence="5"/>
<dbReference type="NCBIfam" id="TIGR04183">
    <property type="entry name" value="Por_Secre_tail"/>
    <property type="match status" value="1"/>
</dbReference>
<comment type="similarity">
    <text evidence="3">Belongs to the glycosyl hydrolase 5 (cellulase A) family.</text>
</comment>
<dbReference type="InterPro" id="IPR008979">
    <property type="entry name" value="Galactose-bd-like_sf"/>
</dbReference>
<accession>I2GN26</accession>
<keyword evidence="1 3" id="KW-0378">Hydrolase</keyword>
<sequence>MKTITRFLSIALALVGWAFTGHAQMYISGRHLYSQAGEKVVLRGINEMYWGLGDKTGGSIIGEMAKTGANSIRIGWLTSVGTATDLDGAITKCIQNKMIPMVEIHDATGNIDKLQTCLDFWLRSDIKAVMNKHKKWVLLNIANEAGDGTVTDATFKAKYKDAITQLRNAGYEMPFIIDAATWGQNETQIINTWSEIFNHDPKKRVMFSVHTYWTSNQQSRLDYLITQVVNQNIPFIIGEGPQPFGSNCTSAFPYVYAMQKLQQNQIGWLVWSWGSVQNGDCNGGSVGNSGFDITTNGVYGNWQNDWGRKVSIEDANSIQKTSVRPPSILGTTSTGSKLEAETGVLTGVLVGNSIAGYSGSGYVDGASLDGTGDNIKVTANVAQAGTYPLAVRYNGRFGEKYQDIYVNGTLFGYVNFPAINGWATKSVGSIWLNAGNNTIELRKSWGYMDVDYFEIGAVGTARVGNESDREAESLRVYPNPARKEVTVEFYAGQEMETTLQLTDIAGRIAKQSTHQTKAGLNQLRLLLPAESGLYMLRVQNAERQQTRKVVVAD</sequence>
<dbReference type="Pfam" id="PF16990">
    <property type="entry name" value="CBM_35"/>
    <property type="match status" value="1"/>
</dbReference>
<dbReference type="InterPro" id="IPR001547">
    <property type="entry name" value="Glyco_hydro_5"/>
</dbReference>
<keyword evidence="6" id="KW-1185">Reference proteome</keyword>
<dbReference type="AlphaFoldDB" id="I2GN26"/>
<dbReference type="GO" id="GO:0030246">
    <property type="term" value="F:carbohydrate binding"/>
    <property type="evidence" value="ECO:0007669"/>
    <property type="project" value="InterPro"/>
</dbReference>
<dbReference type="RefSeq" id="WP_009283872.1">
    <property type="nucleotide sequence ID" value="NZ_CAIT01000009.1"/>
</dbReference>
<gene>
    <name evidence="5" type="primary">manB</name>
    <name evidence="5" type="ORF">BN8_04554</name>
</gene>
<dbReference type="eggNOG" id="COG2730">
    <property type="taxonomic scope" value="Bacteria"/>
</dbReference>
<dbReference type="Gene3D" id="2.60.120.260">
    <property type="entry name" value="Galactose-binding domain-like"/>
    <property type="match status" value="1"/>
</dbReference>
<reference evidence="5 6" key="1">
    <citation type="journal article" date="2012" name="J. Bacteriol.">
        <title>Genome Sequence of the Filamentous Bacterium Fibrisoma limi BUZ 3T.</title>
        <authorList>
            <person name="Filippini M."/>
            <person name="Qi W."/>
            <person name="Jaenicke S."/>
            <person name="Goesmann A."/>
            <person name="Smits T.H."/>
            <person name="Bagheri H.C."/>
        </authorList>
    </citation>
    <scope>NUCLEOTIDE SEQUENCE [LARGE SCALE GENOMIC DNA]</scope>
    <source>
        <strain evidence="6">BUZ 3T</strain>
    </source>
</reference>
<feature type="domain" description="CBM6" evidence="4">
    <location>
        <begin position="336"/>
        <end position="456"/>
    </location>
</feature>
<dbReference type="GO" id="GO:0016985">
    <property type="term" value="F:mannan endo-1,4-beta-mannosidase activity"/>
    <property type="evidence" value="ECO:0007669"/>
    <property type="project" value="UniProtKB-EC"/>
</dbReference>
<dbReference type="SUPFAM" id="SSF49785">
    <property type="entry name" value="Galactose-binding domain-like"/>
    <property type="match status" value="1"/>
</dbReference>
<dbReference type="GO" id="GO:0000272">
    <property type="term" value="P:polysaccharide catabolic process"/>
    <property type="evidence" value="ECO:0007669"/>
    <property type="project" value="InterPro"/>
</dbReference>
<organism evidence="5 6">
    <name type="scientific">Fibrisoma limi BUZ 3</name>
    <dbReference type="NCBI Taxonomy" id="1185876"/>
    <lineage>
        <taxon>Bacteria</taxon>
        <taxon>Pseudomonadati</taxon>
        <taxon>Bacteroidota</taxon>
        <taxon>Cytophagia</taxon>
        <taxon>Cytophagales</taxon>
        <taxon>Spirosomataceae</taxon>
        <taxon>Fibrisoma</taxon>
    </lineage>
</organism>
<comment type="caution">
    <text evidence="5">The sequence shown here is derived from an EMBL/GenBank/DDBJ whole genome shotgun (WGS) entry which is preliminary data.</text>
</comment>
<dbReference type="Pfam" id="PF00150">
    <property type="entry name" value="Cellulase"/>
    <property type="match status" value="1"/>
</dbReference>
<dbReference type="InterPro" id="IPR026444">
    <property type="entry name" value="Secre_tail"/>
</dbReference>
<evidence type="ECO:0000259" key="4">
    <source>
        <dbReference type="PROSITE" id="PS51175"/>
    </source>
</evidence>
<name>I2GN26_9BACT</name>